<dbReference type="EMBL" id="SNXZ01000006">
    <property type="protein sequence ID" value="TDP93910.1"/>
    <property type="molecule type" value="Genomic_DNA"/>
</dbReference>
<keyword evidence="2" id="KW-1185">Reference proteome</keyword>
<evidence type="ECO:0000313" key="1">
    <source>
        <dbReference type="EMBL" id="TDP93910.1"/>
    </source>
</evidence>
<gene>
    <name evidence="1" type="ORF">EV186_106304</name>
</gene>
<comment type="caution">
    <text evidence="1">The sequence shown here is derived from an EMBL/GenBank/DDBJ whole genome shotgun (WGS) entry which is preliminary data.</text>
</comment>
<protein>
    <submittedName>
        <fullName evidence="1">Uncharacterized protein</fullName>
    </submittedName>
</protein>
<reference evidence="1 2" key="1">
    <citation type="submission" date="2019-03" db="EMBL/GenBank/DDBJ databases">
        <title>Genomic Encyclopedia of Type Strains, Phase IV (KMG-IV): sequencing the most valuable type-strain genomes for metagenomic binning, comparative biology and taxonomic classification.</title>
        <authorList>
            <person name="Goeker M."/>
        </authorList>
    </citation>
    <scope>NUCLEOTIDE SEQUENCE [LARGE SCALE GENOMIC DNA]</scope>
    <source>
        <strain evidence="1 2">DSM 45361</strain>
    </source>
</reference>
<evidence type="ECO:0000313" key="2">
    <source>
        <dbReference type="Proteomes" id="UP000295444"/>
    </source>
</evidence>
<proteinExistence type="predicted"/>
<dbReference type="OrthoDB" id="3696493at2"/>
<accession>A0A4R6S2U0</accession>
<organism evidence="1 2">
    <name type="scientific">Labedaea rhizosphaerae</name>
    <dbReference type="NCBI Taxonomy" id="598644"/>
    <lineage>
        <taxon>Bacteria</taxon>
        <taxon>Bacillati</taxon>
        <taxon>Actinomycetota</taxon>
        <taxon>Actinomycetes</taxon>
        <taxon>Pseudonocardiales</taxon>
        <taxon>Pseudonocardiaceae</taxon>
        <taxon>Labedaea</taxon>
    </lineage>
</organism>
<name>A0A4R6S2U0_LABRH</name>
<dbReference type="Proteomes" id="UP000295444">
    <property type="component" value="Unassembled WGS sequence"/>
</dbReference>
<sequence>MTEPRWYLSCHDPFGRDRAVTVLVERGAVVLVSPPGSSAVLSPAQTRQLGRTLEQAGLDAAAG</sequence>
<dbReference type="AlphaFoldDB" id="A0A4R6S2U0"/>